<feature type="transmembrane region" description="Helical" evidence="2">
    <location>
        <begin position="75"/>
        <end position="97"/>
    </location>
</feature>
<feature type="region of interest" description="Disordered" evidence="1">
    <location>
        <begin position="162"/>
        <end position="211"/>
    </location>
</feature>
<organism evidence="3 4">
    <name type="scientific">Actinopolyspora righensis</name>
    <dbReference type="NCBI Taxonomy" id="995060"/>
    <lineage>
        <taxon>Bacteria</taxon>
        <taxon>Bacillati</taxon>
        <taxon>Actinomycetota</taxon>
        <taxon>Actinomycetes</taxon>
        <taxon>Actinopolysporales</taxon>
        <taxon>Actinopolysporaceae</taxon>
        <taxon>Actinopolyspora</taxon>
        <taxon>Actinopolyspora alba group</taxon>
    </lineage>
</organism>
<evidence type="ECO:0000313" key="3">
    <source>
        <dbReference type="EMBL" id="SFT80935.1"/>
    </source>
</evidence>
<name>A0A1I7B143_9ACTN</name>
<protein>
    <submittedName>
        <fullName evidence="3">Uncharacterized protein</fullName>
    </submittedName>
</protein>
<evidence type="ECO:0000256" key="2">
    <source>
        <dbReference type="SAM" id="Phobius"/>
    </source>
</evidence>
<keyword evidence="4" id="KW-1185">Reference proteome</keyword>
<dbReference type="Proteomes" id="UP000199165">
    <property type="component" value="Unassembled WGS sequence"/>
</dbReference>
<evidence type="ECO:0000313" key="4">
    <source>
        <dbReference type="Proteomes" id="UP000199165"/>
    </source>
</evidence>
<dbReference type="EMBL" id="FPAT01000009">
    <property type="protein sequence ID" value="SFT80935.1"/>
    <property type="molecule type" value="Genomic_DNA"/>
</dbReference>
<accession>A0A1I7B143</accession>
<gene>
    <name evidence="3" type="ORF">SAMN04487904_1095</name>
</gene>
<reference evidence="4" key="1">
    <citation type="submission" date="2016-10" db="EMBL/GenBank/DDBJ databases">
        <authorList>
            <person name="Varghese N."/>
            <person name="Submissions S."/>
        </authorList>
    </citation>
    <scope>NUCLEOTIDE SEQUENCE [LARGE SCALE GENOMIC DNA]</scope>
    <source>
        <strain evidence="4">DSM 45501</strain>
    </source>
</reference>
<keyword evidence="2" id="KW-1133">Transmembrane helix</keyword>
<evidence type="ECO:0000256" key="1">
    <source>
        <dbReference type="SAM" id="MobiDB-lite"/>
    </source>
</evidence>
<proteinExistence type="predicted"/>
<keyword evidence="2" id="KW-0812">Transmembrane</keyword>
<keyword evidence="2" id="KW-0472">Membrane</keyword>
<dbReference type="AlphaFoldDB" id="A0A1I7B143"/>
<feature type="transmembrane region" description="Helical" evidence="2">
    <location>
        <begin position="46"/>
        <end position="63"/>
    </location>
</feature>
<feature type="compositionally biased region" description="Basic and acidic residues" evidence="1">
    <location>
        <begin position="200"/>
        <end position="211"/>
    </location>
</feature>
<sequence>MREWRRGPRDYPHLSRFTSRALLGGLAVWSSLAVMAGANEFHDRDGMYIGMIINVFLSAAFILMLRRRDSSVGQYLHIAVAKFLGTFSAGLTGFLLYPSRVLFLVLIPTMVVLESSTSSCCTAGCVWRAETRGASAGAGVHAGTGVRWPREPLTAPPGCFRSRDGPARCRRLRSTTDSSRGPDTFGAHRRGARRPAPDVTFRDRGGSRHVA</sequence>